<keyword evidence="3" id="KW-1185">Reference proteome</keyword>
<dbReference type="EMBL" id="KN840269">
    <property type="protein sequence ID" value="KIJ57561.1"/>
    <property type="molecule type" value="Genomic_DNA"/>
</dbReference>
<evidence type="ECO:0000313" key="3">
    <source>
        <dbReference type="Proteomes" id="UP000053820"/>
    </source>
</evidence>
<protein>
    <recommendedName>
        <fullName evidence="1">Fungal-type protein kinase domain-containing protein</fullName>
    </recommendedName>
</protein>
<dbReference type="InterPro" id="IPR040976">
    <property type="entry name" value="Pkinase_fungal"/>
</dbReference>
<dbReference type="Pfam" id="PF17667">
    <property type="entry name" value="Pkinase_fungal"/>
    <property type="match status" value="1"/>
</dbReference>
<evidence type="ECO:0000313" key="2">
    <source>
        <dbReference type="EMBL" id="KIJ57561.1"/>
    </source>
</evidence>
<accession>A0A0C2L7I2</accession>
<evidence type="ECO:0000259" key="1">
    <source>
        <dbReference type="Pfam" id="PF17667"/>
    </source>
</evidence>
<name>A0A0C2L7I2_9AGAM</name>
<gene>
    <name evidence="2" type="ORF">HYDPIDRAFT_34987</name>
</gene>
<feature type="domain" description="Fungal-type protein kinase" evidence="1">
    <location>
        <begin position="46"/>
        <end position="150"/>
    </location>
</feature>
<dbReference type="Proteomes" id="UP000053820">
    <property type="component" value="Unassembled WGS sequence"/>
</dbReference>
<dbReference type="OrthoDB" id="2687316at2759"/>
<dbReference type="AlphaFoldDB" id="A0A0C2L7I2"/>
<dbReference type="HOGENOM" id="CLU_1643923_0_0_1"/>
<proteinExistence type="predicted"/>
<sequence length="161" mass="18216">MHAAAKQAEPKRVWSSETSLKAIEDGKMALKPDIILRQLPSDTPALYRPSEFSWKGVISFLELTSLAYSSDLQRNMTCKAYVIFATQVGQCFLFALSIANQHLCLHMFDRSGVVHSRSYDIHRSPHMLLRMLCMLSFGLPQDVGYDPTFTFCPIMPQPRSS</sequence>
<reference evidence="2 3" key="1">
    <citation type="submission" date="2014-04" db="EMBL/GenBank/DDBJ databases">
        <title>Evolutionary Origins and Diversification of the Mycorrhizal Mutualists.</title>
        <authorList>
            <consortium name="DOE Joint Genome Institute"/>
            <consortium name="Mycorrhizal Genomics Consortium"/>
            <person name="Kohler A."/>
            <person name="Kuo A."/>
            <person name="Nagy L.G."/>
            <person name="Floudas D."/>
            <person name="Copeland A."/>
            <person name="Barry K.W."/>
            <person name="Cichocki N."/>
            <person name="Veneault-Fourrey C."/>
            <person name="LaButti K."/>
            <person name="Lindquist E.A."/>
            <person name="Lipzen A."/>
            <person name="Lundell T."/>
            <person name="Morin E."/>
            <person name="Murat C."/>
            <person name="Riley R."/>
            <person name="Ohm R."/>
            <person name="Sun H."/>
            <person name="Tunlid A."/>
            <person name="Henrissat B."/>
            <person name="Grigoriev I.V."/>
            <person name="Hibbett D.S."/>
            <person name="Martin F."/>
        </authorList>
    </citation>
    <scope>NUCLEOTIDE SEQUENCE [LARGE SCALE GENOMIC DNA]</scope>
    <source>
        <strain evidence="2 3">MD-312</strain>
    </source>
</reference>
<organism evidence="2 3">
    <name type="scientific">Hydnomerulius pinastri MD-312</name>
    <dbReference type="NCBI Taxonomy" id="994086"/>
    <lineage>
        <taxon>Eukaryota</taxon>
        <taxon>Fungi</taxon>
        <taxon>Dikarya</taxon>
        <taxon>Basidiomycota</taxon>
        <taxon>Agaricomycotina</taxon>
        <taxon>Agaricomycetes</taxon>
        <taxon>Agaricomycetidae</taxon>
        <taxon>Boletales</taxon>
        <taxon>Boletales incertae sedis</taxon>
        <taxon>Leucogyrophana</taxon>
    </lineage>
</organism>